<evidence type="ECO:0000256" key="2">
    <source>
        <dbReference type="ARBA" id="ARBA00023012"/>
    </source>
</evidence>
<name>A0A250VSA0_STROL</name>
<dbReference type="Gene3D" id="1.10.10.10">
    <property type="entry name" value="Winged helix-like DNA-binding domain superfamily/Winged helix DNA-binding domain"/>
    <property type="match status" value="1"/>
</dbReference>
<dbReference type="SUPFAM" id="SSF46894">
    <property type="entry name" value="C-terminal effector domain of the bipartite response regulators"/>
    <property type="match status" value="1"/>
</dbReference>
<dbReference type="InterPro" id="IPR011990">
    <property type="entry name" value="TPR-like_helical_dom_sf"/>
</dbReference>
<evidence type="ECO:0000256" key="6">
    <source>
        <dbReference type="PROSITE-ProRule" id="PRU00339"/>
    </source>
</evidence>
<evidence type="ECO:0000256" key="7">
    <source>
        <dbReference type="PROSITE-ProRule" id="PRU01091"/>
    </source>
</evidence>
<feature type="DNA-binding region" description="OmpR/PhoB-type" evidence="7">
    <location>
        <begin position="1"/>
        <end position="98"/>
    </location>
</feature>
<dbReference type="Gene3D" id="3.40.50.300">
    <property type="entry name" value="P-loop containing nucleotide triphosphate hydrolases"/>
    <property type="match status" value="1"/>
</dbReference>
<dbReference type="RefSeq" id="WP_067380293.1">
    <property type="nucleotide sequence ID" value="NZ_BDQI01000032.1"/>
</dbReference>
<dbReference type="PROSITE" id="PS50005">
    <property type="entry name" value="TPR"/>
    <property type="match status" value="1"/>
</dbReference>
<dbReference type="InterPro" id="IPR002182">
    <property type="entry name" value="NB-ARC"/>
</dbReference>
<dbReference type="InterPro" id="IPR051677">
    <property type="entry name" value="AfsR-DnrI-RedD_regulator"/>
</dbReference>
<keyword evidence="11" id="KW-1185">Reference proteome</keyword>
<feature type="repeat" description="TPR" evidence="6">
    <location>
        <begin position="851"/>
        <end position="884"/>
    </location>
</feature>
<dbReference type="InterPro" id="IPR005158">
    <property type="entry name" value="BTAD"/>
</dbReference>
<dbReference type="GO" id="GO:0043531">
    <property type="term" value="F:ADP binding"/>
    <property type="evidence" value="ECO:0007669"/>
    <property type="project" value="InterPro"/>
</dbReference>
<evidence type="ECO:0000256" key="5">
    <source>
        <dbReference type="ARBA" id="ARBA00023163"/>
    </source>
</evidence>
<dbReference type="InterPro" id="IPR001867">
    <property type="entry name" value="OmpR/PhoB-type_DNA-bd"/>
</dbReference>
<dbReference type="GO" id="GO:0003677">
    <property type="term" value="F:DNA binding"/>
    <property type="evidence" value="ECO:0007669"/>
    <property type="project" value="UniProtKB-UniRule"/>
</dbReference>
<dbReference type="Pfam" id="PF13424">
    <property type="entry name" value="TPR_12"/>
    <property type="match status" value="1"/>
</dbReference>
<organism evidence="10 11">
    <name type="scientific">Streptomyces olivochromogenes</name>
    <dbReference type="NCBI Taxonomy" id="1963"/>
    <lineage>
        <taxon>Bacteria</taxon>
        <taxon>Bacillati</taxon>
        <taxon>Actinomycetota</taxon>
        <taxon>Actinomycetes</taxon>
        <taxon>Kitasatosporales</taxon>
        <taxon>Streptomycetaceae</taxon>
        <taxon>Streptomyces</taxon>
    </lineage>
</organism>
<evidence type="ECO:0000256" key="3">
    <source>
        <dbReference type="ARBA" id="ARBA00023015"/>
    </source>
</evidence>
<dbReference type="PANTHER" id="PTHR35807">
    <property type="entry name" value="TRANSCRIPTIONAL REGULATOR REDD-RELATED"/>
    <property type="match status" value="1"/>
</dbReference>
<dbReference type="SMART" id="SM00028">
    <property type="entry name" value="TPR"/>
    <property type="match status" value="5"/>
</dbReference>
<dbReference type="EMBL" id="BDQI01000032">
    <property type="protein sequence ID" value="GAX57087.1"/>
    <property type="molecule type" value="Genomic_DNA"/>
</dbReference>
<dbReference type="SMART" id="SM01043">
    <property type="entry name" value="BTAD"/>
    <property type="match status" value="1"/>
</dbReference>
<feature type="domain" description="OmpR/PhoB-type" evidence="9">
    <location>
        <begin position="1"/>
        <end position="98"/>
    </location>
</feature>
<proteinExistence type="inferred from homology"/>
<keyword evidence="2" id="KW-0902">Two-component regulatory system</keyword>
<evidence type="ECO:0000313" key="10">
    <source>
        <dbReference type="EMBL" id="GAX57087.1"/>
    </source>
</evidence>
<dbReference type="CDD" id="cd15831">
    <property type="entry name" value="BTAD"/>
    <property type="match status" value="1"/>
</dbReference>
<dbReference type="InterPro" id="IPR027417">
    <property type="entry name" value="P-loop_NTPase"/>
</dbReference>
<keyword evidence="6" id="KW-0802">TPR repeat</keyword>
<dbReference type="PRINTS" id="PR00364">
    <property type="entry name" value="DISEASERSIST"/>
</dbReference>
<accession>A0A250VSA0</accession>
<dbReference type="AlphaFoldDB" id="A0A250VSA0"/>
<dbReference type="InterPro" id="IPR019734">
    <property type="entry name" value="TPR_rpt"/>
</dbReference>
<reference evidence="11" key="1">
    <citation type="submission" date="2017-05" db="EMBL/GenBank/DDBJ databases">
        <title>Streptomyces olivochromogenes NBRC 3561 whole genome shotgun sequence.</title>
        <authorList>
            <person name="Dohra H."/>
            <person name="Kodani S."/>
        </authorList>
    </citation>
    <scope>NUCLEOTIDE SEQUENCE [LARGE SCALE GENOMIC DNA]</scope>
    <source>
        <strain evidence="11">NBRC 3561</strain>
    </source>
</reference>
<dbReference type="SUPFAM" id="SSF48452">
    <property type="entry name" value="TPR-like"/>
    <property type="match status" value="2"/>
</dbReference>
<dbReference type="PANTHER" id="PTHR35807:SF1">
    <property type="entry name" value="TRANSCRIPTIONAL REGULATOR REDD"/>
    <property type="match status" value="1"/>
</dbReference>
<dbReference type="SUPFAM" id="SSF52540">
    <property type="entry name" value="P-loop containing nucleoside triphosphate hydrolases"/>
    <property type="match status" value="1"/>
</dbReference>
<comment type="caution">
    <text evidence="10">The sequence shown here is derived from an EMBL/GenBank/DDBJ whole genome shotgun (WGS) entry which is preliminary data.</text>
</comment>
<dbReference type="GO" id="GO:0000160">
    <property type="term" value="P:phosphorelay signal transduction system"/>
    <property type="evidence" value="ECO:0007669"/>
    <property type="project" value="UniProtKB-KW"/>
</dbReference>
<keyword evidence="4 7" id="KW-0238">DNA-binding</keyword>
<evidence type="ECO:0000259" key="9">
    <source>
        <dbReference type="PROSITE" id="PS51755"/>
    </source>
</evidence>
<dbReference type="Proteomes" id="UP000217446">
    <property type="component" value="Unassembled WGS sequence"/>
</dbReference>
<comment type="similarity">
    <text evidence="1">Belongs to the AfsR/DnrI/RedD regulatory family.</text>
</comment>
<dbReference type="Pfam" id="PF03704">
    <property type="entry name" value="BTAD"/>
    <property type="match status" value="1"/>
</dbReference>
<evidence type="ECO:0000256" key="1">
    <source>
        <dbReference type="ARBA" id="ARBA00005820"/>
    </source>
</evidence>
<evidence type="ECO:0000313" key="11">
    <source>
        <dbReference type="Proteomes" id="UP000217446"/>
    </source>
</evidence>
<evidence type="ECO:0000256" key="4">
    <source>
        <dbReference type="ARBA" id="ARBA00023125"/>
    </source>
</evidence>
<evidence type="ECO:0000256" key="8">
    <source>
        <dbReference type="SAM" id="MobiDB-lite"/>
    </source>
</evidence>
<gene>
    <name evidence="10" type="ORF">SO3561_08657</name>
</gene>
<dbReference type="InterPro" id="IPR036388">
    <property type="entry name" value="WH-like_DNA-bd_sf"/>
</dbReference>
<dbReference type="Pfam" id="PF00931">
    <property type="entry name" value="NB-ARC"/>
    <property type="match status" value="1"/>
</dbReference>
<keyword evidence="5" id="KW-0804">Transcription</keyword>
<dbReference type="PROSITE" id="PS51755">
    <property type="entry name" value="OMPR_PHOB"/>
    <property type="match status" value="1"/>
</dbReference>
<keyword evidence="3" id="KW-0805">Transcription regulation</keyword>
<protein>
    <submittedName>
        <fullName evidence="10">SARP family transcriptional regulator</fullName>
    </submittedName>
</protein>
<feature type="region of interest" description="Disordered" evidence="8">
    <location>
        <begin position="248"/>
        <end position="276"/>
    </location>
</feature>
<sequence length="958" mass="102450">MVDVQLLGPVELSVGGHVVEVGPPQRRTVMAALAVDVGRPVAVDVVIERVWGARAPNGARAAVHAHVARIRRMCEQAAETAREPLRVARRSGGYLLEARLDQVDVYRFRQLIDQARAVERSDPARAARLLGDALGLWRGDPLSGLQGQWAARMREAWRRQRQDAAVGWARAELRLGDPVSVIGPLTGLLGEYPLAEPLAEALMRALHDTGRSAEALDCYAAVRERLAEELGTDPGPALRQLHQAILRGHQSESASRAKPPLQPPSAGARPGDRPAQLPMAVRGFTGRDEELARLAAILASAEGESAAVVISAVSGMAGVGKTALAVHWARRVAGAFPDGQLYVNLRGFDPQGAAAPLTEVVRGFLDAFGVRPERVPPGLEAQVGLYRSLLAGRRMIVVLDNARDEEQVRPLLPGAVGCMALVTSRNRLTGLAVTEGAHLLAVDSLSPDAARDVLAERLGAGRVAAELEAVADIVASCAGLPLALAVVAARAAVQPGRPLRALADELRQAGGPLDALDGGEEASRVRAVFSWSYSALSTGAARMFRLLALHPGPDVGQAAAAALAGVSPERARGLLSELTGGHLLVEHVPGRYTFHDLLRVYAGELTAVYDGERVRRAALHRMMDHYLHTARAADVLVTPQPHPVATGPAAPGSNVQEPADYGQARAWLVAEHAVLLEIVRQPPPDFDGHVWRLVTVLTSFLDRHGYWQALLAAGRSALAAARREGDLAGQAGSYRGLGLALDRLKRPGPAREHYLRALELFGTLGSDAGQARTHQHLSRMSGAQGRPRQALEHAYRSLEHYRTAGDRAGQAAALNHIGWRQANLGDHLGALAHCEQALELAHEAGDVDGQAHILDSLGYIHHHLGRYQQAVDRYRRAAELFRATGERHSEAACLLCLGDTHRSAHQPDAARDAWTRALSLTGELGLPDDDSLRAEILDRLSSAATSGRPSGHIPVRPQ</sequence>
<dbReference type="SMART" id="SM00862">
    <property type="entry name" value="Trans_reg_C"/>
    <property type="match status" value="1"/>
</dbReference>
<dbReference type="GO" id="GO:0006355">
    <property type="term" value="P:regulation of DNA-templated transcription"/>
    <property type="evidence" value="ECO:0007669"/>
    <property type="project" value="InterPro"/>
</dbReference>
<dbReference type="InterPro" id="IPR016032">
    <property type="entry name" value="Sig_transdc_resp-reg_C-effctor"/>
</dbReference>
<dbReference type="Gene3D" id="1.25.40.10">
    <property type="entry name" value="Tetratricopeptide repeat domain"/>
    <property type="match status" value="2"/>
</dbReference>
<dbReference type="STRING" id="1963.AQJ27_40065"/>